<reference evidence="2" key="2">
    <citation type="submission" date="2018-05" db="EMBL/GenBank/DDBJ databases">
        <title>OgluRS3 (Oryza glumaepatula Reference Sequence Version 3).</title>
        <authorList>
            <person name="Zhang J."/>
            <person name="Kudrna D."/>
            <person name="Lee S."/>
            <person name="Talag J."/>
            <person name="Welchert J."/>
            <person name="Wing R.A."/>
        </authorList>
    </citation>
    <scope>NUCLEOTIDE SEQUENCE [LARGE SCALE GENOMIC DNA]</scope>
</reference>
<protein>
    <submittedName>
        <fullName evidence="2">Uncharacterized protein</fullName>
    </submittedName>
</protein>
<dbReference type="STRING" id="40148.A0A0E0BUP0"/>
<dbReference type="Gramene" id="OGLUM12G19030.1">
    <property type="protein sequence ID" value="OGLUM12G19030.1"/>
    <property type="gene ID" value="OGLUM12G19030"/>
</dbReference>
<feature type="region of interest" description="Disordered" evidence="1">
    <location>
        <begin position="83"/>
        <end position="111"/>
    </location>
</feature>
<dbReference type="EnsemblPlants" id="OGLUM12G19030.1">
    <property type="protein sequence ID" value="OGLUM12G19030.1"/>
    <property type="gene ID" value="OGLUM12G19030"/>
</dbReference>
<dbReference type="GO" id="GO:0003700">
    <property type="term" value="F:DNA-binding transcription factor activity"/>
    <property type="evidence" value="ECO:0007669"/>
    <property type="project" value="TreeGrafter"/>
</dbReference>
<sequence length="564" mass="61785">MVEHGIEPDSYMFPFIFIKACAQLGTLQEGRHVRIVHAFLSSITSNTTATFSMPWAPSSRRASIPCIPWHRMTRRTLPSVRPTCTPRGACSRKSSSSHRPPSARTCEERIPGSGKLGLKGNLREELWGMLFKGGRGRIQLGCGEKELGKLGFFREPSCRLSLLDRCGDGSENPVVPPRVPSILNLASHKCLDQSKFLPLIHPAPAHFTSSTVSALSPCSEPPLLASMVEVGSGFAPEDFYLFFPNTFFSVESIVPPPYDAIDVPPMTSLALHSTRSNQGPPSRLPLMVGHRRSHSYILLGYSHQNPQMLPIASVKTKVTTTEGHQSGGMVAAVLKDMGIQAWSPSGSRENEAKSSGAGSTTHHCHSSSVDRFMMGNLNFGAVGQQMQMVVKASPLPNVKFTEDDKKKVVADKFLSEIVLTDPRRVKRCDPEQSIICRKVKGEKDEVYRGASTQILGVAVGDCYIMRTSGNDAGMLLEGVRNNNGLVSLNNELKTRLQAMDQQAQWGDALTARLTAEAQHPRVVGEISDPHVPSGSHQQQSSYMDKLQQLLTQRQPSQTQQNQPQ</sequence>
<accession>A0A0E0BUP0</accession>
<evidence type="ECO:0000313" key="2">
    <source>
        <dbReference type="EnsemblPlants" id="OGLUM12G19030.1"/>
    </source>
</evidence>
<feature type="region of interest" description="Disordered" evidence="1">
    <location>
        <begin position="343"/>
        <end position="364"/>
    </location>
</feature>
<evidence type="ECO:0000313" key="3">
    <source>
        <dbReference type="Proteomes" id="UP000026961"/>
    </source>
</evidence>
<feature type="compositionally biased region" description="Low complexity" evidence="1">
    <location>
        <begin position="91"/>
        <end position="102"/>
    </location>
</feature>
<dbReference type="eggNOG" id="ENOG502QRIA">
    <property type="taxonomic scope" value="Eukaryota"/>
</dbReference>
<proteinExistence type="predicted"/>
<dbReference type="PANTHER" id="PTHR13690">
    <property type="entry name" value="TRANSCRIPTION FACTOR POSF21-RELATED"/>
    <property type="match status" value="1"/>
</dbReference>
<feature type="region of interest" description="Disordered" evidence="1">
    <location>
        <begin position="525"/>
        <end position="564"/>
    </location>
</feature>
<keyword evidence="3" id="KW-1185">Reference proteome</keyword>
<name>A0A0E0BUP0_9ORYZ</name>
<dbReference type="GO" id="GO:0005634">
    <property type="term" value="C:nucleus"/>
    <property type="evidence" value="ECO:0007669"/>
    <property type="project" value="TreeGrafter"/>
</dbReference>
<evidence type="ECO:0000256" key="1">
    <source>
        <dbReference type="SAM" id="MobiDB-lite"/>
    </source>
</evidence>
<dbReference type="HOGENOM" id="CLU_483471_0_0_1"/>
<feature type="compositionally biased region" description="Low complexity" evidence="1">
    <location>
        <begin position="546"/>
        <end position="564"/>
    </location>
</feature>
<dbReference type="AlphaFoldDB" id="A0A0E0BUP0"/>
<organism evidence="2">
    <name type="scientific">Oryza glumipatula</name>
    <dbReference type="NCBI Taxonomy" id="40148"/>
    <lineage>
        <taxon>Eukaryota</taxon>
        <taxon>Viridiplantae</taxon>
        <taxon>Streptophyta</taxon>
        <taxon>Embryophyta</taxon>
        <taxon>Tracheophyta</taxon>
        <taxon>Spermatophyta</taxon>
        <taxon>Magnoliopsida</taxon>
        <taxon>Liliopsida</taxon>
        <taxon>Poales</taxon>
        <taxon>Poaceae</taxon>
        <taxon>BOP clade</taxon>
        <taxon>Oryzoideae</taxon>
        <taxon>Oryzeae</taxon>
        <taxon>Oryzinae</taxon>
        <taxon>Oryza</taxon>
    </lineage>
</organism>
<dbReference type="PANTHER" id="PTHR13690:SF80">
    <property type="entry name" value="BZIP TRANSCRIPTION FACTOR FAMILY PROTEIN-RELATED"/>
    <property type="match status" value="1"/>
</dbReference>
<reference evidence="2" key="1">
    <citation type="submission" date="2015-04" db="UniProtKB">
        <authorList>
            <consortium name="EnsemblPlants"/>
        </authorList>
    </citation>
    <scope>IDENTIFICATION</scope>
</reference>
<dbReference type="Proteomes" id="UP000026961">
    <property type="component" value="Chromosome 12"/>
</dbReference>